<dbReference type="Proteomes" id="UP000214646">
    <property type="component" value="Unassembled WGS sequence"/>
</dbReference>
<sequence>MHVDGLLIPNLLLEMLDDGRWPRTAIEASKQNLHSFVPEDRNRRLRSIFLFAPPFQTVARAVASGGKDFYSQFGALHELVPEAAIAIGDYGLGADTPILLDYQNDPANPRVIQLEWPGDNGPNYWVVIAPDFASFVQELGL</sequence>
<accession>A0A225DPX6</accession>
<evidence type="ECO:0008006" key="3">
    <source>
        <dbReference type="Google" id="ProtNLM"/>
    </source>
</evidence>
<keyword evidence="2" id="KW-1185">Reference proteome</keyword>
<evidence type="ECO:0000313" key="2">
    <source>
        <dbReference type="Proteomes" id="UP000214646"/>
    </source>
</evidence>
<organism evidence="1 2">
    <name type="scientific">Fimbriiglobus ruber</name>
    <dbReference type="NCBI Taxonomy" id="1908690"/>
    <lineage>
        <taxon>Bacteria</taxon>
        <taxon>Pseudomonadati</taxon>
        <taxon>Planctomycetota</taxon>
        <taxon>Planctomycetia</taxon>
        <taxon>Gemmatales</taxon>
        <taxon>Gemmataceae</taxon>
        <taxon>Fimbriiglobus</taxon>
    </lineage>
</organism>
<gene>
    <name evidence="1" type="ORF">FRUB_03089</name>
</gene>
<proteinExistence type="predicted"/>
<name>A0A225DPX6_9BACT</name>
<comment type="caution">
    <text evidence="1">The sequence shown here is derived from an EMBL/GenBank/DDBJ whole genome shotgun (WGS) entry which is preliminary data.</text>
</comment>
<protein>
    <recommendedName>
        <fullName evidence="3">Knr4/Smi1-like domain-containing protein</fullName>
    </recommendedName>
</protein>
<dbReference type="EMBL" id="NIDE01000004">
    <property type="protein sequence ID" value="OWK43490.1"/>
    <property type="molecule type" value="Genomic_DNA"/>
</dbReference>
<reference evidence="2" key="1">
    <citation type="submission" date="2017-06" db="EMBL/GenBank/DDBJ databases">
        <title>Genome analysis of Fimbriiglobus ruber SP5, the first member of the order Planctomycetales with confirmed chitinolytic capability.</title>
        <authorList>
            <person name="Ravin N.V."/>
            <person name="Rakitin A.L."/>
            <person name="Ivanova A.A."/>
            <person name="Beletsky A.V."/>
            <person name="Kulichevskaya I.S."/>
            <person name="Mardanov A.V."/>
            <person name="Dedysh S.N."/>
        </authorList>
    </citation>
    <scope>NUCLEOTIDE SEQUENCE [LARGE SCALE GENOMIC DNA]</scope>
    <source>
        <strain evidence="2">SP5</strain>
    </source>
</reference>
<dbReference type="AlphaFoldDB" id="A0A225DPX6"/>
<evidence type="ECO:0000313" key="1">
    <source>
        <dbReference type="EMBL" id="OWK43490.1"/>
    </source>
</evidence>